<dbReference type="PANTHER" id="PTHR42794:SF1">
    <property type="entry name" value="HEMIN IMPORT ATP-BINDING PROTEIN HMUV"/>
    <property type="match status" value="1"/>
</dbReference>
<evidence type="ECO:0000256" key="5">
    <source>
        <dbReference type="ARBA" id="ARBA00037066"/>
    </source>
</evidence>
<comment type="function">
    <text evidence="5">Part of the ABC transporter complex HmuTUV involved in hemin import. Responsible for energy coupling to the transport system.</text>
</comment>
<evidence type="ECO:0000256" key="1">
    <source>
        <dbReference type="ARBA" id="ARBA00022448"/>
    </source>
</evidence>
<evidence type="ECO:0000256" key="3">
    <source>
        <dbReference type="ARBA" id="ARBA00022840"/>
    </source>
</evidence>
<evidence type="ECO:0000313" key="7">
    <source>
        <dbReference type="EMBL" id="QEL21043.1"/>
    </source>
</evidence>
<gene>
    <name evidence="7" type="ORF">PX52LOC_08172</name>
</gene>
<dbReference type="SMART" id="SM00382">
    <property type="entry name" value="AAA"/>
    <property type="match status" value="1"/>
</dbReference>
<dbReference type="InterPro" id="IPR017871">
    <property type="entry name" value="ABC_transporter-like_CS"/>
</dbReference>
<dbReference type="PANTHER" id="PTHR42794">
    <property type="entry name" value="HEMIN IMPORT ATP-BINDING PROTEIN HMUV"/>
    <property type="match status" value="1"/>
</dbReference>
<dbReference type="Proteomes" id="UP000324974">
    <property type="component" value="Chromosome"/>
</dbReference>
<dbReference type="FunFam" id="3.40.50.300:FF:000134">
    <property type="entry name" value="Iron-enterobactin ABC transporter ATP-binding protein"/>
    <property type="match status" value="1"/>
</dbReference>
<dbReference type="SUPFAM" id="SSF52540">
    <property type="entry name" value="P-loop containing nucleoside triphosphate hydrolases"/>
    <property type="match status" value="1"/>
</dbReference>
<dbReference type="OrthoDB" id="9787851at2"/>
<dbReference type="RefSeq" id="WP_149115286.1">
    <property type="nucleotide sequence ID" value="NZ_CP042425.1"/>
</dbReference>
<dbReference type="InterPro" id="IPR003439">
    <property type="entry name" value="ABC_transporter-like_ATP-bd"/>
</dbReference>
<dbReference type="InterPro" id="IPR027417">
    <property type="entry name" value="P-loop_NTPase"/>
</dbReference>
<dbReference type="CDD" id="cd03214">
    <property type="entry name" value="ABC_Iron-Siderophores_B12_Hemin"/>
    <property type="match status" value="1"/>
</dbReference>
<evidence type="ECO:0000256" key="2">
    <source>
        <dbReference type="ARBA" id="ARBA00022741"/>
    </source>
</evidence>
<sequence>MTNLTADEITAGYPDRPVLAAVTLAVRAGEFMALIGPNGAGKTTLLRSLGRQLRPARGTVALDGVAVWDRSPGWTAQRIALALQGGERDRPLTVAEVVSLGRAPHRGWVLPFRAEDRHAVEVALARAGLADFAERRVTELSAGEAQRVGLARALAQEPAVLLVDEPTSHLDLRFQGEVLDQLRRLARDGLAVVAALHDLNLAALWADRVVLLAAGRVVAVGTPDEVLKADALSAAYGTQLAVSRHPEFGTPLVMPVPRK</sequence>
<keyword evidence="2" id="KW-0547">Nucleotide-binding</keyword>
<evidence type="ECO:0000256" key="4">
    <source>
        <dbReference type="ARBA" id="ARBA00022967"/>
    </source>
</evidence>
<evidence type="ECO:0000313" key="8">
    <source>
        <dbReference type="Proteomes" id="UP000324974"/>
    </source>
</evidence>
<dbReference type="AlphaFoldDB" id="A0A5C1ASH5"/>
<keyword evidence="3 7" id="KW-0067">ATP-binding</keyword>
<evidence type="ECO:0000259" key="6">
    <source>
        <dbReference type="PROSITE" id="PS50893"/>
    </source>
</evidence>
<feature type="domain" description="ABC transporter" evidence="6">
    <location>
        <begin position="4"/>
        <end position="239"/>
    </location>
</feature>
<name>A0A5C1ASH5_9BACT</name>
<dbReference type="InterPro" id="IPR003593">
    <property type="entry name" value="AAA+_ATPase"/>
</dbReference>
<dbReference type="GO" id="GO:0005524">
    <property type="term" value="F:ATP binding"/>
    <property type="evidence" value="ECO:0007669"/>
    <property type="project" value="UniProtKB-KW"/>
</dbReference>
<dbReference type="GO" id="GO:0016887">
    <property type="term" value="F:ATP hydrolysis activity"/>
    <property type="evidence" value="ECO:0007669"/>
    <property type="project" value="InterPro"/>
</dbReference>
<dbReference type="Pfam" id="PF00005">
    <property type="entry name" value="ABC_tran"/>
    <property type="match status" value="1"/>
</dbReference>
<organism evidence="7 8">
    <name type="scientific">Limnoglobus roseus</name>
    <dbReference type="NCBI Taxonomy" id="2598579"/>
    <lineage>
        <taxon>Bacteria</taxon>
        <taxon>Pseudomonadati</taxon>
        <taxon>Planctomycetota</taxon>
        <taxon>Planctomycetia</taxon>
        <taxon>Gemmatales</taxon>
        <taxon>Gemmataceae</taxon>
        <taxon>Limnoglobus</taxon>
    </lineage>
</organism>
<protein>
    <submittedName>
        <fullName evidence="7">ABC transporter ATP-binding protein</fullName>
    </submittedName>
</protein>
<accession>A0A5C1ASH5</accession>
<dbReference type="KEGG" id="lrs:PX52LOC_08172"/>
<dbReference type="PROSITE" id="PS50893">
    <property type="entry name" value="ABC_TRANSPORTER_2"/>
    <property type="match status" value="1"/>
</dbReference>
<dbReference type="PROSITE" id="PS00211">
    <property type="entry name" value="ABC_TRANSPORTER_1"/>
    <property type="match status" value="1"/>
</dbReference>
<dbReference type="EMBL" id="CP042425">
    <property type="protein sequence ID" value="QEL21043.1"/>
    <property type="molecule type" value="Genomic_DNA"/>
</dbReference>
<proteinExistence type="predicted"/>
<keyword evidence="1" id="KW-0813">Transport</keyword>
<keyword evidence="4" id="KW-1278">Translocase</keyword>
<keyword evidence="8" id="KW-1185">Reference proteome</keyword>
<dbReference type="Gene3D" id="3.40.50.300">
    <property type="entry name" value="P-loop containing nucleotide triphosphate hydrolases"/>
    <property type="match status" value="1"/>
</dbReference>
<reference evidence="8" key="1">
    <citation type="submission" date="2019-08" db="EMBL/GenBank/DDBJ databases">
        <title>Limnoglobus roseus gen. nov., sp. nov., a novel freshwater planctomycete with a giant genome from the family Gemmataceae.</title>
        <authorList>
            <person name="Kulichevskaya I.S."/>
            <person name="Naumoff D.G."/>
            <person name="Miroshnikov K."/>
            <person name="Ivanova A."/>
            <person name="Philippov D.A."/>
            <person name="Hakobyan A."/>
            <person name="Rijpstra I.C."/>
            <person name="Sinninghe Damste J.S."/>
            <person name="Liesack W."/>
            <person name="Dedysh S.N."/>
        </authorList>
    </citation>
    <scope>NUCLEOTIDE SEQUENCE [LARGE SCALE GENOMIC DNA]</scope>
    <source>
        <strain evidence="8">PX52</strain>
    </source>
</reference>